<evidence type="ECO:0000256" key="3">
    <source>
        <dbReference type="ARBA" id="ARBA00022801"/>
    </source>
</evidence>
<dbReference type="InterPro" id="IPR038765">
    <property type="entry name" value="Papain-like_cys_pep_sf"/>
</dbReference>
<keyword evidence="3" id="KW-0378">Hydrolase</keyword>
<evidence type="ECO:0000313" key="6">
    <source>
        <dbReference type="Proteomes" id="UP000236630"/>
    </source>
</evidence>
<gene>
    <name evidence="5" type="ORF">CUMW_238300</name>
</gene>
<evidence type="ECO:0000313" key="5">
    <source>
        <dbReference type="EMBL" id="GAY65057.1"/>
    </source>
</evidence>
<comment type="similarity">
    <text evidence="1">Belongs to the peptidase C48 family.</text>
</comment>
<sequence>LSVFNILETRMSFVNLPDRDSLLVYSLFPSQFPRMQNIITRSSMCTLLQDEWIDGDIYVPINCDGYWYMLLVDISHGTTSIWDSLESPSLREKMVNESLAIVCS</sequence>
<dbReference type="AlphaFoldDB" id="A0A2H5QKA7"/>
<keyword evidence="2" id="KW-0645">Protease</keyword>
<keyword evidence="6" id="KW-1185">Reference proteome</keyword>
<evidence type="ECO:0000259" key="4">
    <source>
        <dbReference type="Pfam" id="PF02902"/>
    </source>
</evidence>
<dbReference type="InterPro" id="IPR003653">
    <property type="entry name" value="Peptidase_C48_C"/>
</dbReference>
<dbReference type="GO" id="GO:0008234">
    <property type="term" value="F:cysteine-type peptidase activity"/>
    <property type="evidence" value="ECO:0007669"/>
    <property type="project" value="InterPro"/>
</dbReference>
<evidence type="ECO:0000256" key="1">
    <source>
        <dbReference type="ARBA" id="ARBA00005234"/>
    </source>
</evidence>
<dbReference type="SUPFAM" id="SSF54001">
    <property type="entry name" value="Cysteine proteinases"/>
    <property type="match status" value="1"/>
</dbReference>
<dbReference type="EMBL" id="BDQV01000446">
    <property type="protein sequence ID" value="GAY65057.1"/>
    <property type="molecule type" value="Genomic_DNA"/>
</dbReference>
<feature type="domain" description="Ubiquitin-like protease family profile" evidence="4">
    <location>
        <begin position="57"/>
        <end position="93"/>
    </location>
</feature>
<accession>A0A2H5QKA7</accession>
<organism evidence="5 6">
    <name type="scientific">Citrus unshiu</name>
    <name type="common">Satsuma mandarin</name>
    <name type="synonym">Citrus nobilis var. unshiu</name>
    <dbReference type="NCBI Taxonomy" id="55188"/>
    <lineage>
        <taxon>Eukaryota</taxon>
        <taxon>Viridiplantae</taxon>
        <taxon>Streptophyta</taxon>
        <taxon>Embryophyta</taxon>
        <taxon>Tracheophyta</taxon>
        <taxon>Spermatophyta</taxon>
        <taxon>Magnoliopsida</taxon>
        <taxon>eudicotyledons</taxon>
        <taxon>Gunneridae</taxon>
        <taxon>Pentapetalae</taxon>
        <taxon>rosids</taxon>
        <taxon>malvids</taxon>
        <taxon>Sapindales</taxon>
        <taxon>Rutaceae</taxon>
        <taxon>Aurantioideae</taxon>
        <taxon>Citrus</taxon>
    </lineage>
</organism>
<name>A0A2H5QKA7_CITUN</name>
<dbReference type="Proteomes" id="UP000236630">
    <property type="component" value="Unassembled WGS sequence"/>
</dbReference>
<dbReference type="Pfam" id="PF02902">
    <property type="entry name" value="Peptidase_C48"/>
    <property type="match status" value="1"/>
</dbReference>
<reference evidence="5 6" key="1">
    <citation type="journal article" date="2017" name="Front. Genet.">
        <title>Draft sequencing of the heterozygous diploid genome of Satsuma (Citrus unshiu Marc.) using a hybrid assembly approach.</title>
        <authorList>
            <person name="Shimizu T."/>
            <person name="Tanizawa Y."/>
            <person name="Mochizuki T."/>
            <person name="Nagasaki H."/>
            <person name="Yoshioka T."/>
            <person name="Toyoda A."/>
            <person name="Fujiyama A."/>
            <person name="Kaminuma E."/>
            <person name="Nakamura Y."/>
        </authorList>
    </citation>
    <scope>NUCLEOTIDE SEQUENCE [LARGE SCALE GENOMIC DNA]</scope>
    <source>
        <strain evidence="6">cv. Miyagawa wase</strain>
    </source>
</reference>
<feature type="non-terminal residue" evidence="5">
    <location>
        <position position="1"/>
    </location>
</feature>
<comment type="caution">
    <text evidence="5">The sequence shown here is derived from an EMBL/GenBank/DDBJ whole genome shotgun (WGS) entry which is preliminary data.</text>
</comment>
<evidence type="ECO:0000256" key="2">
    <source>
        <dbReference type="ARBA" id="ARBA00022670"/>
    </source>
</evidence>
<protein>
    <recommendedName>
        <fullName evidence="4">Ubiquitin-like protease family profile domain-containing protein</fullName>
    </recommendedName>
</protein>
<dbReference type="GO" id="GO:0006508">
    <property type="term" value="P:proteolysis"/>
    <property type="evidence" value="ECO:0007669"/>
    <property type="project" value="UniProtKB-KW"/>
</dbReference>
<proteinExistence type="inferred from homology"/>